<sequence length="335" mass="38470">MARNHSLDNAKFILILLVVFGHMIEPYIEENRAFKVIYLFLYSFHMPAFVLVSGMLSKAVLDEGATDRLVRTILVPFIIFTLFYESVYFLENGHLSKYIKGLQPYWVLWFFLSLFVWRLLLPVVVKFRHPVVFLIMVSLLAGYFDSIGRFMGISRTIYFFPFFVVGYLMTADVLSNLKLNKIPKVIFLAVLGLNIALFSYFHEMSEDWLLGATSYFDYDVQVWSAGLIRFALYCLSFLTVMSFLFLVPKGAGFLSRKGENSLQAYVWHPIFITVITLSGLSQNTMQLSGPLALIIFFVTAFVLSAMLSSNFVMSATQRFLISPAIHFLTILRPRK</sequence>
<accession>A0A3B0RP22</accession>
<feature type="transmembrane region" description="Helical" evidence="1">
    <location>
        <begin position="266"/>
        <end position="285"/>
    </location>
</feature>
<dbReference type="InterPro" id="IPR052734">
    <property type="entry name" value="Nod_factor_acetyltransferase"/>
</dbReference>
<feature type="transmembrane region" description="Helical" evidence="1">
    <location>
        <begin position="156"/>
        <end position="173"/>
    </location>
</feature>
<dbReference type="AlphaFoldDB" id="A0A3B0RP22"/>
<dbReference type="PANTHER" id="PTHR37312:SF1">
    <property type="entry name" value="MEMBRANE-BOUND ACYLTRANSFERASE YKRP-RELATED"/>
    <property type="match status" value="1"/>
</dbReference>
<feature type="transmembrane region" description="Helical" evidence="1">
    <location>
        <begin position="291"/>
        <end position="312"/>
    </location>
</feature>
<keyword evidence="1" id="KW-1133">Transmembrane helix</keyword>
<evidence type="ECO:0000256" key="1">
    <source>
        <dbReference type="SAM" id="Phobius"/>
    </source>
</evidence>
<feature type="transmembrane region" description="Helical" evidence="1">
    <location>
        <begin position="222"/>
        <end position="246"/>
    </location>
</feature>
<feature type="transmembrane region" description="Helical" evidence="1">
    <location>
        <begin position="69"/>
        <end position="90"/>
    </location>
</feature>
<dbReference type="Pfam" id="PF01757">
    <property type="entry name" value="Acyl_transf_3"/>
    <property type="match status" value="1"/>
</dbReference>
<dbReference type="InterPro" id="IPR002656">
    <property type="entry name" value="Acyl_transf_3_dom"/>
</dbReference>
<keyword evidence="1" id="KW-0812">Transmembrane</keyword>
<feature type="transmembrane region" description="Helical" evidence="1">
    <location>
        <begin position="34"/>
        <end position="57"/>
    </location>
</feature>
<dbReference type="PANTHER" id="PTHR37312">
    <property type="entry name" value="MEMBRANE-BOUND ACYLTRANSFERASE YKRP-RELATED"/>
    <property type="match status" value="1"/>
</dbReference>
<reference evidence="3" key="1">
    <citation type="submission" date="2018-06" db="EMBL/GenBank/DDBJ databases">
        <authorList>
            <person name="Zhirakovskaya E."/>
        </authorList>
    </citation>
    <scope>NUCLEOTIDE SEQUENCE</scope>
</reference>
<evidence type="ECO:0000259" key="2">
    <source>
        <dbReference type="Pfam" id="PF01757"/>
    </source>
</evidence>
<feature type="transmembrane region" description="Helical" evidence="1">
    <location>
        <begin position="12"/>
        <end position="28"/>
    </location>
</feature>
<gene>
    <name evidence="3" type="ORF">MNBD_ALPHA01-1688</name>
</gene>
<feature type="domain" description="Acyltransferase 3" evidence="2">
    <location>
        <begin position="4"/>
        <end position="307"/>
    </location>
</feature>
<proteinExistence type="predicted"/>
<organism evidence="3">
    <name type="scientific">hydrothermal vent metagenome</name>
    <dbReference type="NCBI Taxonomy" id="652676"/>
    <lineage>
        <taxon>unclassified sequences</taxon>
        <taxon>metagenomes</taxon>
        <taxon>ecological metagenomes</taxon>
    </lineage>
</organism>
<protein>
    <recommendedName>
        <fullName evidence="2">Acyltransferase 3 domain-containing protein</fullName>
    </recommendedName>
</protein>
<dbReference type="GO" id="GO:0016747">
    <property type="term" value="F:acyltransferase activity, transferring groups other than amino-acyl groups"/>
    <property type="evidence" value="ECO:0007669"/>
    <property type="project" value="InterPro"/>
</dbReference>
<evidence type="ECO:0000313" key="3">
    <source>
        <dbReference type="EMBL" id="VAV93412.1"/>
    </source>
</evidence>
<dbReference type="EMBL" id="UOEJ01000046">
    <property type="protein sequence ID" value="VAV93412.1"/>
    <property type="molecule type" value="Genomic_DNA"/>
</dbReference>
<feature type="transmembrane region" description="Helical" evidence="1">
    <location>
        <begin position="127"/>
        <end position="144"/>
    </location>
</feature>
<name>A0A3B0RP22_9ZZZZ</name>
<feature type="transmembrane region" description="Helical" evidence="1">
    <location>
        <begin position="185"/>
        <end position="202"/>
    </location>
</feature>
<keyword evidence="1" id="KW-0472">Membrane</keyword>
<feature type="transmembrane region" description="Helical" evidence="1">
    <location>
        <begin position="102"/>
        <end position="120"/>
    </location>
</feature>